<dbReference type="GO" id="GO:0008237">
    <property type="term" value="F:metallopeptidase activity"/>
    <property type="evidence" value="ECO:0007669"/>
    <property type="project" value="UniProtKB-KW"/>
</dbReference>
<organism evidence="3 4">
    <name type="scientific">Devosia nanyangense</name>
    <dbReference type="NCBI Taxonomy" id="1228055"/>
    <lineage>
        <taxon>Bacteria</taxon>
        <taxon>Pseudomonadati</taxon>
        <taxon>Pseudomonadota</taxon>
        <taxon>Alphaproteobacteria</taxon>
        <taxon>Hyphomicrobiales</taxon>
        <taxon>Devosiaceae</taxon>
        <taxon>Devosia</taxon>
    </lineage>
</organism>
<protein>
    <submittedName>
        <fullName evidence="3">CPBP family intramembrane metalloprotease</fullName>
    </submittedName>
</protein>
<keyword evidence="3" id="KW-0482">Metalloprotease</keyword>
<keyword evidence="1" id="KW-0812">Transmembrane</keyword>
<dbReference type="GO" id="GO:0004175">
    <property type="term" value="F:endopeptidase activity"/>
    <property type="evidence" value="ECO:0007669"/>
    <property type="project" value="UniProtKB-ARBA"/>
</dbReference>
<feature type="transmembrane region" description="Helical" evidence="1">
    <location>
        <begin position="142"/>
        <end position="161"/>
    </location>
</feature>
<dbReference type="InterPro" id="IPR042150">
    <property type="entry name" value="MmRce1-like"/>
</dbReference>
<dbReference type="EMBL" id="JACRAF010000039">
    <property type="protein sequence ID" value="MBI4922916.1"/>
    <property type="molecule type" value="Genomic_DNA"/>
</dbReference>
<dbReference type="Pfam" id="PF02517">
    <property type="entry name" value="Rce1-like"/>
    <property type="match status" value="1"/>
</dbReference>
<comment type="caution">
    <text evidence="3">The sequence shown here is derived from an EMBL/GenBank/DDBJ whole genome shotgun (WGS) entry which is preliminary data.</text>
</comment>
<feature type="transmembrane region" description="Helical" evidence="1">
    <location>
        <begin position="108"/>
        <end position="130"/>
    </location>
</feature>
<feature type="transmembrane region" description="Helical" evidence="1">
    <location>
        <begin position="76"/>
        <end position="102"/>
    </location>
</feature>
<evidence type="ECO:0000256" key="1">
    <source>
        <dbReference type="SAM" id="Phobius"/>
    </source>
</evidence>
<evidence type="ECO:0000259" key="2">
    <source>
        <dbReference type="Pfam" id="PF02517"/>
    </source>
</evidence>
<feature type="transmembrane region" description="Helical" evidence="1">
    <location>
        <begin position="231"/>
        <end position="252"/>
    </location>
</feature>
<evidence type="ECO:0000313" key="3">
    <source>
        <dbReference type="EMBL" id="MBI4922916.1"/>
    </source>
</evidence>
<dbReference type="PANTHER" id="PTHR35797:SF1">
    <property type="entry name" value="PROTEASE"/>
    <property type="match status" value="1"/>
</dbReference>
<feature type="domain" description="CAAX prenyl protease 2/Lysostaphin resistance protein A-like" evidence="2">
    <location>
        <begin position="111"/>
        <end position="215"/>
    </location>
</feature>
<dbReference type="AlphaFoldDB" id="A0A933L5U1"/>
<keyword evidence="3" id="KW-0378">Hydrolase</keyword>
<dbReference type="Proteomes" id="UP000782610">
    <property type="component" value="Unassembled WGS sequence"/>
</dbReference>
<dbReference type="InterPro" id="IPR003675">
    <property type="entry name" value="Rce1/LyrA-like_dom"/>
</dbReference>
<keyword evidence="3" id="KW-0645">Protease</keyword>
<evidence type="ECO:0000313" key="4">
    <source>
        <dbReference type="Proteomes" id="UP000782610"/>
    </source>
</evidence>
<gene>
    <name evidence="3" type="ORF">HY834_14305</name>
</gene>
<feature type="transmembrane region" description="Helical" evidence="1">
    <location>
        <begin position="204"/>
        <end position="225"/>
    </location>
</feature>
<sequence length="270" mass="28546">MAFLIGTFGGAWLLWGYWISAMPPGGLEMSPAFLVSAILGGLAPSLAAIAVAWALGGRAGIARLLAPLVRWRIQPFWYVVALLTAPAVTLVTVALQAVVIGGSRFADIGALLPVLLIWPMMAALGEEIGWRGFLLPRLQPRFGILPTALVIGAIWGVWHLPAHYIALKAYGDWFIPAFLVNGPIVLTAHAIIMSWLWNRSGGNLILMVLYHFTITASAMIAPSGFTDGAVGVLAAAIAAGGFWVVAIGLLVWRRTDFIPAASARASASSA</sequence>
<dbReference type="GO" id="GO:0080120">
    <property type="term" value="P:CAAX-box protein maturation"/>
    <property type="evidence" value="ECO:0007669"/>
    <property type="project" value="UniProtKB-ARBA"/>
</dbReference>
<feature type="transmembrane region" description="Helical" evidence="1">
    <location>
        <begin position="173"/>
        <end position="197"/>
    </location>
</feature>
<name>A0A933L5U1_9HYPH</name>
<keyword evidence="1" id="KW-1133">Transmembrane helix</keyword>
<proteinExistence type="predicted"/>
<reference evidence="3" key="1">
    <citation type="submission" date="2020-07" db="EMBL/GenBank/DDBJ databases">
        <title>Huge and variable diversity of episymbiotic CPR bacteria and DPANN archaea in groundwater ecosystems.</title>
        <authorList>
            <person name="He C.Y."/>
            <person name="Keren R."/>
            <person name="Whittaker M."/>
            <person name="Farag I.F."/>
            <person name="Doudna J."/>
            <person name="Cate J.H.D."/>
            <person name="Banfield J.F."/>
        </authorList>
    </citation>
    <scope>NUCLEOTIDE SEQUENCE</scope>
    <source>
        <strain evidence="3">NC_groundwater_1586_Pr3_B-0.1um_66_15</strain>
    </source>
</reference>
<keyword evidence="1" id="KW-0472">Membrane</keyword>
<dbReference type="PANTHER" id="PTHR35797">
    <property type="entry name" value="PROTEASE-RELATED"/>
    <property type="match status" value="1"/>
</dbReference>
<feature type="transmembrane region" description="Helical" evidence="1">
    <location>
        <begin position="31"/>
        <end position="55"/>
    </location>
</feature>
<accession>A0A933L5U1</accession>